<dbReference type="EMBL" id="JBDXMI010000001">
    <property type="protein sequence ID" value="MEO9384754.1"/>
    <property type="molecule type" value="Genomic_DNA"/>
</dbReference>
<feature type="domain" description="Carrier" evidence="1">
    <location>
        <begin position="1"/>
        <end position="79"/>
    </location>
</feature>
<dbReference type="InterPro" id="IPR009081">
    <property type="entry name" value="PP-bd_ACP"/>
</dbReference>
<dbReference type="InterPro" id="IPR036736">
    <property type="entry name" value="ACP-like_sf"/>
</dbReference>
<comment type="caution">
    <text evidence="2">The sequence shown here is derived from an EMBL/GenBank/DDBJ whole genome shotgun (WGS) entry which is preliminary data.</text>
</comment>
<evidence type="ECO:0000313" key="3">
    <source>
        <dbReference type="Proteomes" id="UP001462502"/>
    </source>
</evidence>
<gene>
    <name evidence="2" type="ORF">ABI908_11670</name>
</gene>
<evidence type="ECO:0000313" key="2">
    <source>
        <dbReference type="EMBL" id="MEO9384754.1"/>
    </source>
</evidence>
<dbReference type="Pfam" id="PF00550">
    <property type="entry name" value="PP-binding"/>
    <property type="match status" value="1"/>
</dbReference>
<keyword evidence="3" id="KW-1185">Reference proteome</keyword>
<proteinExistence type="predicted"/>
<name>A0ABV0ITY8_9NEIS</name>
<evidence type="ECO:0000259" key="1">
    <source>
        <dbReference type="PROSITE" id="PS50075"/>
    </source>
</evidence>
<dbReference type="PROSITE" id="PS50075">
    <property type="entry name" value="CARRIER"/>
    <property type="match status" value="1"/>
</dbReference>
<reference evidence="2 3" key="1">
    <citation type="submission" date="2024-05" db="EMBL/GenBank/DDBJ databases">
        <authorList>
            <person name="De Oliveira J.P."/>
            <person name="Noriler S.A."/>
            <person name="De Oliveira A.G."/>
            <person name="Sipoli D.S."/>
        </authorList>
    </citation>
    <scope>NUCLEOTIDE SEQUENCE [LARGE SCALE GENOMIC DNA]</scope>
    <source>
        <strain evidence="2 3">LABIM192</strain>
    </source>
</reference>
<dbReference type="Proteomes" id="UP001462502">
    <property type="component" value="Unassembled WGS sequence"/>
</dbReference>
<dbReference type="Gene3D" id="1.10.1200.10">
    <property type="entry name" value="ACP-like"/>
    <property type="match status" value="1"/>
</dbReference>
<dbReference type="RefSeq" id="WP_347936410.1">
    <property type="nucleotide sequence ID" value="NZ_CP158160.1"/>
</dbReference>
<sequence length="81" mass="9022">MDNTEVMVRLTAIFRDVFDDDSIIINDKSVSSDIEDWDSLNNIRLMVTIEEAFGIQFDTAQLNGLANVGELVTVITGKLNT</sequence>
<organism evidence="2 3">
    <name type="scientific">Chromobacterium phragmitis</name>
    <dbReference type="NCBI Taxonomy" id="2202141"/>
    <lineage>
        <taxon>Bacteria</taxon>
        <taxon>Pseudomonadati</taxon>
        <taxon>Pseudomonadota</taxon>
        <taxon>Betaproteobacteria</taxon>
        <taxon>Neisseriales</taxon>
        <taxon>Chromobacteriaceae</taxon>
        <taxon>Chromobacterium</taxon>
    </lineage>
</organism>
<accession>A0ABV0ITY8</accession>
<protein>
    <submittedName>
        <fullName evidence="2">Acyl carrier protein</fullName>
    </submittedName>
</protein>
<dbReference type="SUPFAM" id="SSF47336">
    <property type="entry name" value="ACP-like"/>
    <property type="match status" value="1"/>
</dbReference>